<evidence type="ECO:0000313" key="4">
    <source>
        <dbReference type="WBParaSite" id="ECPE_0000132301-mRNA-1"/>
    </source>
</evidence>
<proteinExistence type="predicted"/>
<evidence type="ECO:0000313" key="2">
    <source>
        <dbReference type="EMBL" id="VDP36614.1"/>
    </source>
</evidence>
<gene>
    <name evidence="2" type="ORF">ECPE_LOCUS1323</name>
</gene>
<protein>
    <submittedName>
        <fullName evidence="4">t-SNARE coiled-coil homology domain-containing protein</fullName>
    </submittedName>
</protein>
<dbReference type="AlphaFoldDB" id="A0A183A2Y8"/>
<organism evidence="4">
    <name type="scientific">Echinostoma caproni</name>
    <dbReference type="NCBI Taxonomy" id="27848"/>
    <lineage>
        <taxon>Eukaryota</taxon>
        <taxon>Metazoa</taxon>
        <taxon>Spiralia</taxon>
        <taxon>Lophotrochozoa</taxon>
        <taxon>Platyhelminthes</taxon>
        <taxon>Trematoda</taxon>
        <taxon>Digenea</taxon>
        <taxon>Plagiorchiida</taxon>
        <taxon>Echinostomata</taxon>
        <taxon>Echinostomatoidea</taxon>
        <taxon>Echinostomatidae</taxon>
        <taxon>Echinostoma</taxon>
    </lineage>
</organism>
<feature type="region of interest" description="Disordered" evidence="1">
    <location>
        <begin position="59"/>
        <end position="79"/>
    </location>
</feature>
<evidence type="ECO:0000313" key="3">
    <source>
        <dbReference type="Proteomes" id="UP000272942"/>
    </source>
</evidence>
<dbReference type="Proteomes" id="UP000272942">
    <property type="component" value="Unassembled WGS sequence"/>
</dbReference>
<keyword evidence="3" id="KW-1185">Reference proteome</keyword>
<name>A0A183A2Y8_9TREM</name>
<reference evidence="2 3" key="2">
    <citation type="submission" date="2018-11" db="EMBL/GenBank/DDBJ databases">
        <authorList>
            <consortium name="Pathogen Informatics"/>
        </authorList>
    </citation>
    <scope>NUCLEOTIDE SEQUENCE [LARGE SCALE GENOMIC DNA]</scope>
    <source>
        <strain evidence="2 3">Egypt</strain>
    </source>
</reference>
<dbReference type="EMBL" id="UZAN01007461">
    <property type="protein sequence ID" value="VDP36614.1"/>
    <property type="molecule type" value="Genomic_DNA"/>
</dbReference>
<reference evidence="4" key="1">
    <citation type="submission" date="2016-06" db="UniProtKB">
        <authorList>
            <consortium name="WormBaseParasite"/>
        </authorList>
    </citation>
    <scope>IDENTIFICATION</scope>
</reference>
<accession>A0A183A2Y8</accession>
<evidence type="ECO:0000256" key="1">
    <source>
        <dbReference type="SAM" id="MobiDB-lite"/>
    </source>
</evidence>
<dbReference type="WBParaSite" id="ECPE_0000132301-mRNA-1">
    <property type="protein sequence ID" value="ECPE_0000132301-mRNA-1"/>
    <property type="gene ID" value="ECPE_0000132301"/>
</dbReference>
<sequence>MSEKQTLQIDMSEVMKQQHLSTDSAAGPQAVPDLPLHRLAGKCQLNELGDKHKALIMRERSGESFEEQRDVSKDSQKKVDDEDAAVTEIRSRMERLSCTINVVCPVTALIGVDPVKNGTCCLASVTLSLVMFVGYYSF</sequence>
<dbReference type="OrthoDB" id="6274516at2759"/>